<feature type="domain" description="Mur ligase C-terminal" evidence="9">
    <location>
        <begin position="296"/>
        <end position="407"/>
    </location>
</feature>
<comment type="caution">
    <text evidence="11">The sequence shown here is derived from an EMBL/GenBank/DDBJ whole genome shotgun (WGS) entry which is preliminary data.</text>
</comment>
<evidence type="ECO:0000256" key="5">
    <source>
        <dbReference type="ARBA" id="ARBA00022741"/>
    </source>
</evidence>
<evidence type="ECO:0000256" key="1">
    <source>
        <dbReference type="ARBA" id="ARBA00004496"/>
    </source>
</evidence>
<sequence length="433" mass="48943">MKILLLGLGRANIAVARYLLQRGDEVYVYEENVEMLAGAAQNLIQTGEVKMYQKDDYELVITSPGFPPNKDIIQKLKSKNISVIDEIEFTYTQLKNPRVIAVTGTNGKSTTVSIISHILNTAHVENFLGGNIAPGRPFSQVLFMENFRYYVLEISSFQLMRIERFHPMISVITNITTDHLNWHKDFDEYKTAKSRILLNQDENDFAVLNFDDILVRSFAECSRANVVFFGAAVEHGVRLNGDFYFEREKLFSVEGVPLVGRHNLMNIAAAIAVVKVLNIPNEIIEEGIRNFKSIPHRLEEIGTIDGVRYINNSMCTNESAAIASFVALEGAKIVIVGGKHKGNTGRRYLSLLAQEAKACIILGDNAQYIAQYFQSKNFHKFSIAESMDDAIRKARVFAEPNDIILLNPGFASFDYYRNFEERGEAFRHATYKN</sequence>
<dbReference type="NCBIfam" id="TIGR01087">
    <property type="entry name" value="murD"/>
    <property type="match status" value="1"/>
</dbReference>
<evidence type="ECO:0000256" key="3">
    <source>
        <dbReference type="ARBA" id="ARBA00022490"/>
    </source>
</evidence>
<dbReference type="Pfam" id="PF02875">
    <property type="entry name" value="Mur_ligase_C"/>
    <property type="match status" value="1"/>
</dbReference>
<evidence type="ECO:0000256" key="4">
    <source>
        <dbReference type="ARBA" id="ARBA00022598"/>
    </source>
</evidence>
<dbReference type="PANTHER" id="PTHR43692">
    <property type="entry name" value="UDP-N-ACETYLMURAMOYLALANINE--D-GLUTAMATE LIGASE"/>
    <property type="match status" value="1"/>
</dbReference>
<comment type="subcellular location">
    <subcellularLocation>
        <location evidence="1 7 8">Cytoplasm</location>
    </subcellularLocation>
</comment>
<keyword evidence="7 8" id="KW-0961">Cell wall biogenesis/degradation</keyword>
<dbReference type="InterPro" id="IPR013221">
    <property type="entry name" value="Mur_ligase_cen"/>
</dbReference>
<proteinExistence type="inferred from homology"/>
<dbReference type="Pfam" id="PF21799">
    <property type="entry name" value="MurD-like_N"/>
    <property type="match status" value="1"/>
</dbReference>
<comment type="pathway">
    <text evidence="2 7 8">Cell wall biogenesis; peptidoglycan biosynthesis.</text>
</comment>
<keyword evidence="7 8" id="KW-0573">Peptidoglycan synthesis</keyword>
<gene>
    <name evidence="7" type="primary">murD</name>
    <name evidence="11" type="ORF">AMJ52_06430</name>
</gene>
<dbReference type="EC" id="6.3.2.9" evidence="7 8"/>
<reference evidence="11 12" key="1">
    <citation type="journal article" date="2015" name="Microbiome">
        <title>Genomic resolution of linkages in carbon, nitrogen, and sulfur cycling among widespread estuary sediment bacteria.</title>
        <authorList>
            <person name="Baker B.J."/>
            <person name="Lazar C.S."/>
            <person name="Teske A.P."/>
            <person name="Dick G.J."/>
        </authorList>
    </citation>
    <scope>NUCLEOTIDE SEQUENCE [LARGE SCALE GENOMIC DNA]</scope>
    <source>
        <strain evidence="11">DG_78</strain>
    </source>
</reference>
<keyword evidence="3 7" id="KW-0963">Cytoplasm</keyword>
<evidence type="ECO:0000256" key="6">
    <source>
        <dbReference type="ARBA" id="ARBA00022840"/>
    </source>
</evidence>
<dbReference type="Gene3D" id="3.40.50.720">
    <property type="entry name" value="NAD(P)-binding Rossmann-like Domain"/>
    <property type="match status" value="1"/>
</dbReference>
<dbReference type="AlphaFoldDB" id="A0A0S7YE94"/>
<dbReference type="InterPro" id="IPR036615">
    <property type="entry name" value="Mur_ligase_C_dom_sf"/>
</dbReference>
<dbReference type="UniPathway" id="UPA00219"/>
<comment type="function">
    <text evidence="7 8">Cell wall formation. Catalyzes the addition of glutamate to the nucleotide precursor UDP-N-acetylmuramoyl-L-alanine (UMA).</text>
</comment>
<keyword evidence="5 7" id="KW-0547">Nucleotide-binding</keyword>
<dbReference type="EMBL" id="LJNI01000076">
    <property type="protein sequence ID" value="KPJ72412.1"/>
    <property type="molecule type" value="Genomic_DNA"/>
</dbReference>
<evidence type="ECO:0000256" key="2">
    <source>
        <dbReference type="ARBA" id="ARBA00004752"/>
    </source>
</evidence>
<evidence type="ECO:0000313" key="12">
    <source>
        <dbReference type="Proteomes" id="UP000051012"/>
    </source>
</evidence>
<dbReference type="PANTHER" id="PTHR43692:SF1">
    <property type="entry name" value="UDP-N-ACETYLMURAMOYLALANINE--D-GLUTAMATE LIGASE"/>
    <property type="match status" value="1"/>
</dbReference>
<dbReference type="SUPFAM" id="SSF51984">
    <property type="entry name" value="MurCD N-terminal domain"/>
    <property type="match status" value="1"/>
</dbReference>
<dbReference type="InterPro" id="IPR004101">
    <property type="entry name" value="Mur_ligase_C"/>
</dbReference>
<keyword evidence="7 8" id="KW-0133">Cell shape</keyword>
<dbReference type="GO" id="GO:0008764">
    <property type="term" value="F:UDP-N-acetylmuramoylalanine-D-glutamate ligase activity"/>
    <property type="evidence" value="ECO:0007669"/>
    <property type="project" value="UniProtKB-UniRule"/>
</dbReference>
<dbReference type="SUPFAM" id="SSF53244">
    <property type="entry name" value="MurD-like peptide ligases, peptide-binding domain"/>
    <property type="match status" value="1"/>
</dbReference>
<dbReference type="GO" id="GO:0005737">
    <property type="term" value="C:cytoplasm"/>
    <property type="evidence" value="ECO:0007669"/>
    <property type="project" value="UniProtKB-SubCell"/>
</dbReference>
<protein>
    <recommendedName>
        <fullName evidence="7 8">UDP-N-acetylmuramoylalanine--D-glutamate ligase</fullName>
        <ecNumber evidence="7 8">6.3.2.9</ecNumber>
    </recommendedName>
    <alternativeName>
        <fullName evidence="7">D-glutamic acid-adding enzyme</fullName>
    </alternativeName>
    <alternativeName>
        <fullName evidence="7">UDP-N-acetylmuramoyl-L-alanyl-D-glutamate synthetase</fullName>
    </alternativeName>
</protein>
<dbReference type="GO" id="GO:0009252">
    <property type="term" value="P:peptidoglycan biosynthetic process"/>
    <property type="evidence" value="ECO:0007669"/>
    <property type="project" value="UniProtKB-UniRule"/>
</dbReference>
<dbReference type="Proteomes" id="UP000051012">
    <property type="component" value="Unassembled WGS sequence"/>
</dbReference>
<dbReference type="GO" id="GO:0008360">
    <property type="term" value="P:regulation of cell shape"/>
    <property type="evidence" value="ECO:0007669"/>
    <property type="project" value="UniProtKB-KW"/>
</dbReference>
<evidence type="ECO:0000313" key="11">
    <source>
        <dbReference type="EMBL" id="KPJ72412.1"/>
    </source>
</evidence>
<keyword evidence="7 8" id="KW-0131">Cell cycle</keyword>
<dbReference type="PATRIC" id="fig|1703772.3.peg.1961"/>
<dbReference type="Gene3D" id="3.40.1190.10">
    <property type="entry name" value="Mur-like, catalytic domain"/>
    <property type="match status" value="1"/>
</dbReference>
<evidence type="ECO:0000259" key="10">
    <source>
        <dbReference type="Pfam" id="PF08245"/>
    </source>
</evidence>
<dbReference type="HAMAP" id="MF_00639">
    <property type="entry name" value="MurD"/>
    <property type="match status" value="1"/>
</dbReference>
<dbReference type="InterPro" id="IPR036565">
    <property type="entry name" value="Mur-like_cat_sf"/>
</dbReference>
<dbReference type="SUPFAM" id="SSF53623">
    <property type="entry name" value="MurD-like peptide ligases, catalytic domain"/>
    <property type="match status" value="1"/>
</dbReference>
<dbReference type="GO" id="GO:0071555">
    <property type="term" value="P:cell wall organization"/>
    <property type="evidence" value="ECO:0007669"/>
    <property type="project" value="UniProtKB-KW"/>
</dbReference>
<comment type="catalytic activity">
    <reaction evidence="7 8">
        <text>UDP-N-acetyl-alpha-D-muramoyl-L-alanine + D-glutamate + ATP = UDP-N-acetyl-alpha-D-muramoyl-L-alanyl-D-glutamate + ADP + phosphate + H(+)</text>
        <dbReference type="Rhea" id="RHEA:16429"/>
        <dbReference type="ChEBI" id="CHEBI:15378"/>
        <dbReference type="ChEBI" id="CHEBI:29986"/>
        <dbReference type="ChEBI" id="CHEBI:30616"/>
        <dbReference type="ChEBI" id="CHEBI:43474"/>
        <dbReference type="ChEBI" id="CHEBI:83898"/>
        <dbReference type="ChEBI" id="CHEBI:83900"/>
        <dbReference type="ChEBI" id="CHEBI:456216"/>
        <dbReference type="EC" id="6.3.2.9"/>
    </reaction>
</comment>
<keyword evidence="6 7" id="KW-0067">ATP-binding</keyword>
<accession>A0A0S7YE94</accession>
<dbReference type="Pfam" id="PF08245">
    <property type="entry name" value="Mur_ligase_M"/>
    <property type="match status" value="1"/>
</dbReference>
<keyword evidence="4 7" id="KW-0436">Ligase</keyword>
<organism evidence="11 12">
    <name type="scientific">candidate division TA06 bacterium DG_78</name>
    <dbReference type="NCBI Taxonomy" id="1703772"/>
    <lineage>
        <taxon>Bacteria</taxon>
        <taxon>Bacteria division TA06</taxon>
    </lineage>
</organism>
<dbReference type="Gene3D" id="3.90.190.20">
    <property type="entry name" value="Mur ligase, C-terminal domain"/>
    <property type="match status" value="1"/>
</dbReference>
<feature type="binding site" evidence="7">
    <location>
        <begin position="104"/>
        <end position="110"/>
    </location>
    <ligand>
        <name>ATP</name>
        <dbReference type="ChEBI" id="CHEBI:30616"/>
    </ligand>
</feature>
<name>A0A0S7YE94_UNCT6</name>
<dbReference type="InterPro" id="IPR005762">
    <property type="entry name" value="MurD"/>
</dbReference>
<comment type="similarity">
    <text evidence="7">Belongs to the MurCDEF family.</text>
</comment>
<feature type="domain" description="Mur ligase central" evidence="10">
    <location>
        <begin position="102"/>
        <end position="274"/>
    </location>
</feature>
<evidence type="ECO:0000259" key="9">
    <source>
        <dbReference type="Pfam" id="PF02875"/>
    </source>
</evidence>
<evidence type="ECO:0000256" key="8">
    <source>
        <dbReference type="RuleBase" id="RU003664"/>
    </source>
</evidence>
<dbReference type="GO" id="GO:0051301">
    <property type="term" value="P:cell division"/>
    <property type="evidence" value="ECO:0007669"/>
    <property type="project" value="UniProtKB-KW"/>
</dbReference>
<dbReference type="GO" id="GO:0005524">
    <property type="term" value="F:ATP binding"/>
    <property type="evidence" value="ECO:0007669"/>
    <property type="project" value="UniProtKB-UniRule"/>
</dbReference>
<evidence type="ECO:0000256" key="7">
    <source>
        <dbReference type="HAMAP-Rule" id="MF_00639"/>
    </source>
</evidence>
<keyword evidence="7 8" id="KW-0132">Cell division</keyword>